<sequence>MADPADLPFAQSKGLFSPDEMRRLMRSELARAKRYGFPLTCLVVGIDRLEALHDLYGVDSKSAIYRSVLEFLRRESRAADMVASLTGDRLILIVPYVDRVGGLRLAERMREGARKLDFASDSRALQVTLSVGVAHARTREPEAYDSLFRAADDCQRLAATGGGDRVVDVDVLDAARDRPAGDRRAGDSPERIEHERRQRADGPPADPNAVQVPTPSNPLAGLDPADLMEVVRDALGQLGLDAAALAQAQAAAQTAAPQPSPAAAATPAAKTAPGEDRSEELDLQDRRISKLAKAVQAMQEQLASLARGAGGDAGVASMGKVFGALEAAAGGGEGDDRRKELMGALFKANMALQKRRAAADDGA</sequence>
<dbReference type="InterPro" id="IPR029787">
    <property type="entry name" value="Nucleotide_cyclase"/>
</dbReference>
<gene>
    <name evidence="5" type="primary">dosC_2</name>
    <name evidence="5" type="ORF">Pla133_43290</name>
</gene>
<feature type="region of interest" description="Disordered" evidence="3">
    <location>
        <begin position="253"/>
        <end position="281"/>
    </location>
</feature>
<dbReference type="SMART" id="SM00267">
    <property type="entry name" value="GGDEF"/>
    <property type="match status" value="1"/>
</dbReference>
<reference evidence="5 6" key="1">
    <citation type="submission" date="2019-02" db="EMBL/GenBank/DDBJ databases">
        <title>Deep-cultivation of Planctomycetes and their phenomic and genomic characterization uncovers novel biology.</title>
        <authorList>
            <person name="Wiegand S."/>
            <person name="Jogler M."/>
            <person name="Boedeker C."/>
            <person name="Pinto D."/>
            <person name="Vollmers J."/>
            <person name="Rivas-Marin E."/>
            <person name="Kohn T."/>
            <person name="Peeters S.H."/>
            <person name="Heuer A."/>
            <person name="Rast P."/>
            <person name="Oberbeckmann S."/>
            <person name="Bunk B."/>
            <person name="Jeske O."/>
            <person name="Meyerdierks A."/>
            <person name="Storesund J.E."/>
            <person name="Kallscheuer N."/>
            <person name="Luecker S."/>
            <person name="Lage O.M."/>
            <person name="Pohl T."/>
            <person name="Merkel B.J."/>
            <person name="Hornburger P."/>
            <person name="Mueller R.-W."/>
            <person name="Bruemmer F."/>
            <person name="Labrenz M."/>
            <person name="Spormann A.M."/>
            <person name="Op den Camp H."/>
            <person name="Overmann J."/>
            <person name="Amann R."/>
            <person name="Jetten M.S.M."/>
            <person name="Mascher T."/>
            <person name="Medema M.H."/>
            <person name="Devos D.P."/>
            <person name="Kaster A.-K."/>
            <person name="Ovreas L."/>
            <person name="Rohde M."/>
            <person name="Galperin M.Y."/>
            <person name="Jogler C."/>
        </authorList>
    </citation>
    <scope>NUCLEOTIDE SEQUENCE [LARGE SCALE GENOMIC DNA]</scope>
    <source>
        <strain evidence="5 6">Pla133</strain>
    </source>
</reference>
<dbReference type="PANTHER" id="PTHR45138:SF9">
    <property type="entry name" value="DIGUANYLATE CYCLASE DGCM-RELATED"/>
    <property type="match status" value="1"/>
</dbReference>
<evidence type="ECO:0000256" key="1">
    <source>
        <dbReference type="ARBA" id="ARBA00012528"/>
    </source>
</evidence>
<organism evidence="5 6">
    <name type="scientific">Engelhardtia mirabilis</name>
    <dbReference type="NCBI Taxonomy" id="2528011"/>
    <lineage>
        <taxon>Bacteria</taxon>
        <taxon>Pseudomonadati</taxon>
        <taxon>Planctomycetota</taxon>
        <taxon>Planctomycetia</taxon>
        <taxon>Planctomycetia incertae sedis</taxon>
        <taxon>Engelhardtia</taxon>
    </lineage>
</organism>
<feature type="compositionally biased region" description="Low complexity" evidence="3">
    <location>
        <begin position="253"/>
        <end position="272"/>
    </location>
</feature>
<dbReference type="SUPFAM" id="SSF55073">
    <property type="entry name" value="Nucleotide cyclase"/>
    <property type="match status" value="1"/>
</dbReference>
<feature type="region of interest" description="Disordered" evidence="3">
    <location>
        <begin position="177"/>
        <end position="223"/>
    </location>
</feature>
<dbReference type="Proteomes" id="UP000316921">
    <property type="component" value="Chromosome"/>
</dbReference>
<evidence type="ECO:0000313" key="5">
    <source>
        <dbReference type="EMBL" id="QDU69212.1"/>
    </source>
</evidence>
<protein>
    <recommendedName>
        <fullName evidence="1">diguanylate cyclase</fullName>
        <ecNumber evidence="1">2.7.7.65</ecNumber>
    </recommendedName>
</protein>
<keyword evidence="5" id="KW-0548">Nucleotidyltransferase</keyword>
<feature type="compositionally biased region" description="Basic and acidic residues" evidence="3">
    <location>
        <begin position="177"/>
        <end position="200"/>
    </location>
</feature>
<comment type="catalytic activity">
    <reaction evidence="2">
        <text>2 GTP = 3',3'-c-di-GMP + 2 diphosphate</text>
        <dbReference type="Rhea" id="RHEA:24898"/>
        <dbReference type="ChEBI" id="CHEBI:33019"/>
        <dbReference type="ChEBI" id="CHEBI:37565"/>
        <dbReference type="ChEBI" id="CHEBI:58805"/>
        <dbReference type="EC" id="2.7.7.65"/>
    </reaction>
</comment>
<dbReference type="PROSITE" id="PS50887">
    <property type="entry name" value="GGDEF"/>
    <property type="match status" value="1"/>
</dbReference>
<keyword evidence="6" id="KW-1185">Reference proteome</keyword>
<keyword evidence="5" id="KW-0808">Transferase</keyword>
<dbReference type="Pfam" id="PF00990">
    <property type="entry name" value="GGDEF"/>
    <property type="match status" value="1"/>
</dbReference>
<dbReference type="EC" id="2.7.7.65" evidence="1"/>
<dbReference type="RefSeq" id="WP_145068904.1">
    <property type="nucleotide sequence ID" value="NZ_CP036287.1"/>
</dbReference>
<dbReference type="Gene3D" id="3.30.70.270">
    <property type="match status" value="1"/>
</dbReference>
<evidence type="ECO:0000313" key="6">
    <source>
        <dbReference type="Proteomes" id="UP000316921"/>
    </source>
</evidence>
<proteinExistence type="predicted"/>
<dbReference type="InterPro" id="IPR050469">
    <property type="entry name" value="Diguanylate_Cyclase"/>
</dbReference>
<accession>A0A518BQG9</accession>
<name>A0A518BQG9_9BACT</name>
<evidence type="ECO:0000256" key="2">
    <source>
        <dbReference type="ARBA" id="ARBA00034247"/>
    </source>
</evidence>
<dbReference type="EMBL" id="CP036287">
    <property type="protein sequence ID" value="QDU69212.1"/>
    <property type="molecule type" value="Genomic_DNA"/>
</dbReference>
<feature type="domain" description="GGDEF" evidence="4">
    <location>
        <begin position="37"/>
        <end position="171"/>
    </location>
</feature>
<dbReference type="InterPro" id="IPR000160">
    <property type="entry name" value="GGDEF_dom"/>
</dbReference>
<evidence type="ECO:0000259" key="4">
    <source>
        <dbReference type="PROSITE" id="PS50887"/>
    </source>
</evidence>
<dbReference type="InterPro" id="IPR043128">
    <property type="entry name" value="Rev_trsase/Diguanyl_cyclase"/>
</dbReference>
<dbReference type="GO" id="GO:0052621">
    <property type="term" value="F:diguanylate cyclase activity"/>
    <property type="evidence" value="ECO:0007669"/>
    <property type="project" value="UniProtKB-EC"/>
</dbReference>
<dbReference type="PANTHER" id="PTHR45138">
    <property type="entry name" value="REGULATORY COMPONENTS OF SENSORY TRANSDUCTION SYSTEM"/>
    <property type="match status" value="1"/>
</dbReference>
<dbReference type="NCBIfam" id="TIGR00254">
    <property type="entry name" value="GGDEF"/>
    <property type="match status" value="1"/>
</dbReference>
<evidence type="ECO:0000256" key="3">
    <source>
        <dbReference type="SAM" id="MobiDB-lite"/>
    </source>
</evidence>
<dbReference type="KEGG" id="pbap:Pla133_43290"/>
<dbReference type="AlphaFoldDB" id="A0A518BQG9"/>